<keyword evidence="3" id="KW-1185">Reference proteome</keyword>
<evidence type="ECO:0000259" key="1">
    <source>
        <dbReference type="Pfam" id="PF00582"/>
    </source>
</evidence>
<dbReference type="InterPro" id="IPR014729">
    <property type="entry name" value="Rossmann-like_a/b/a_fold"/>
</dbReference>
<name>A0ABQ9ED61_TEGGR</name>
<reference evidence="2 3" key="1">
    <citation type="submission" date="2022-12" db="EMBL/GenBank/DDBJ databases">
        <title>Chromosome-level genome of Tegillarca granosa.</title>
        <authorList>
            <person name="Kim J."/>
        </authorList>
    </citation>
    <scope>NUCLEOTIDE SEQUENCE [LARGE SCALE GENOMIC DNA]</scope>
    <source>
        <strain evidence="2">Teg-2019</strain>
        <tissue evidence="2">Adductor muscle</tissue>
    </source>
</reference>
<feature type="domain" description="UspA" evidence="1">
    <location>
        <begin position="16"/>
        <end position="72"/>
    </location>
</feature>
<dbReference type="PANTHER" id="PTHR46100">
    <property type="entry name" value="IMP2'P"/>
    <property type="match status" value="1"/>
</dbReference>
<gene>
    <name evidence="2" type="ORF">KUTeg_020753</name>
</gene>
<dbReference type="Pfam" id="PF00582">
    <property type="entry name" value="Usp"/>
    <property type="match status" value="1"/>
</dbReference>
<dbReference type="EMBL" id="JARBDR010000918">
    <property type="protein sequence ID" value="KAJ8301766.1"/>
    <property type="molecule type" value="Genomic_DNA"/>
</dbReference>
<dbReference type="CDD" id="cd23659">
    <property type="entry name" value="USP_At3g01520-like"/>
    <property type="match status" value="1"/>
</dbReference>
<accession>A0ABQ9ED61</accession>
<organism evidence="2 3">
    <name type="scientific">Tegillarca granosa</name>
    <name type="common">Malaysian cockle</name>
    <name type="synonym">Anadara granosa</name>
    <dbReference type="NCBI Taxonomy" id="220873"/>
    <lineage>
        <taxon>Eukaryota</taxon>
        <taxon>Metazoa</taxon>
        <taxon>Spiralia</taxon>
        <taxon>Lophotrochozoa</taxon>
        <taxon>Mollusca</taxon>
        <taxon>Bivalvia</taxon>
        <taxon>Autobranchia</taxon>
        <taxon>Pteriomorphia</taxon>
        <taxon>Arcoida</taxon>
        <taxon>Arcoidea</taxon>
        <taxon>Arcidae</taxon>
        <taxon>Tegillarca</taxon>
    </lineage>
</organism>
<dbReference type="PRINTS" id="PR01438">
    <property type="entry name" value="UNVRSLSTRESS"/>
</dbReference>
<evidence type="ECO:0000313" key="3">
    <source>
        <dbReference type="Proteomes" id="UP001217089"/>
    </source>
</evidence>
<comment type="caution">
    <text evidence="2">The sequence shown here is derived from an EMBL/GenBank/DDBJ whole genome shotgun (WGS) entry which is preliminary data.</text>
</comment>
<dbReference type="InterPro" id="IPR006016">
    <property type="entry name" value="UspA"/>
</dbReference>
<dbReference type="PANTHER" id="PTHR46100:SF4">
    <property type="entry name" value="USPA DOMAIN-CONTAINING PROTEIN"/>
    <property type="match status" value="1"/>
</dbReference>
<dbReference type="InterPro" id="IPR006015">
    <property type="entry name" value="Universal_stress_UspA"/>
</dbReference>
<evidence type="ECO:0000313" key="2">
    <source>
        <dbReference type="EMBL" id="KAJ8301766.1"/>
    </source>
</evidence>
<dbReference type="SUPFAM" id="SSF52402">
    <property type="entry name" value="Adenine nucleotide alpha hydrolases-like"/>
    <property type="match status" value="1"/>
</dbReference>
<protein>
    <recommendedName>
        <fullName evidence="1">UspA domain-containing protein</fullName>
    </recommendedName>
</protein>
<proteinExistence type="predicted"/>
<dbReference type="Proteomes" id="UP001217089">
    <property type="component" value="Unassembled WGS sequence"/>
</dbReference>
<dbReference type="Gene3D" id="3.40.50.620">
    <property type="entry name" value="HUPs"/>
    <property type="match status" value="1"/>
</dbReference>
<sequence length="76" mass="8149">MLIISQMRISDGKVKAIHSKKPAEGILDAANKLGANLIITGTRGLGTIRRTLMGSVSAYVLEHASVPVIICRPCEY</sequence>